<dbReference type="Proteomes" id="UP000198555">
    <property type="component" value="Unassembled WGS sequence"/>
</dbReference>
<dbReference type="InterPro" id="IPR005495">
    <property type="entry name" value="LptG/LptF_permease"/>
</dbReference>
<feature type="transmembrane region" description="Helical" evidence="6">
    <location>
        <begin position="12"/>
        <end position="33"/>
    </location>
</feature>
<evidence type="ECO:0000313" key="8">
    <source>
        <dbReference type="Proteomes" id="UP000198555"/>
    </source>
</evidence>
<evidence type="ECO:0000256" key="1">
    <source>
        <dbReference type="ARBA" id="ARBA00004651"/>
    </source>
</evidence>
<name>A0A1H6I696_9FLAO</name>
<keyword evidence="8" id="KW-1185">Reference proteome</keyword>
<keyword evidence="3 6" id="KW-0812">Transmembrane</keyword>
<reference evidence="8" key="1">
    <citation type="submission" date="2016-10" db="EMBL/GenBank/DDBJ databases">
        <authorList>
            <person name="Varghese N."/>
            <person name="Submissions S."/>
        </authorList>
    </citation>
    <scope>NUCLEOTIDE SEQUENCE [LARGE SCALE GENOMIC DNA]</scope>
    <source>
        <strain evidence="8">DSM 19326</strain>
    </source>
</reference>
<accession>A0A1H6I696</accession>
<dbReference type="PANTHER" id="PTHR33529:SF6">
    <property type="entry name" value="YJGP_YJGQ FAMILY PERMEASE"/>
    <property type="match status" value="1"/>
</dbReference>
<feature type="transmembrane region" description="Helical" evidence="6">
    <location>
        <begin position="398"/>
        <end position="417"/>
    </location>
</feature>
<keyword evidence="5 6" id="KW-0472">Membrane</keyword>
<evidence type="ECO:0000256" key="6">
    <source>
        <dbReference type="SAM" id="Phobius"/>
    </source>
</evidence>
<dbReference type="Pfam" id="PF03739">
    <property type="entry name" value="LptF_LptG"/>
    <property type="match status" value="1"/>
</dbReference>
<evidence type="ECO:0000256" key="4">
    <source>
        <dbReference type="ARBA" id="ARBA00022989"/>
    </source>
</evidence>
<dbReference type="GO" id="GO:0015920">
    <property type="term" value="P:lipopolysaccharide transport"/>
    <property type="evidence" value="ECO:0007669"/>
    <property type="project" value="TreeGrafter"/>
</dbReference>
<keyword evidence="4 6" id="KW-1133">Transmembrane helix</keyword>
<sequence length="483" mass="55595">MKKLDQYIIKTFFGPFLFIFSVLFFIFIVNIIWTQMSQLTGKGLTYWEISKFLFYLGISVVSMVLPLTILLSSIMTFGDFGERYELAAMKAAGISLVRVMMPLFITVSFLAGILFLFSNNVIPDFQRKAKNMMFNIISSKPAINFTPGFFIDQISGYSVKFDKIYGEKGEKLEGVFLHKNASSYDDQQTIIAKSGKFAPAVDRNYLKLILYNGYVFTDDISNKNYNERLKQPNQSVKFDSLVNHFDISELINNAIEKEKITDDYRFQTYGEVQETLEKNRKGNIATLNSIATPVISQTNNYVEYIDKTKTKDKITQPYKIDTLKKDKKLEVLWGAYNKIEALKSSVNSNETGIRDTIKQHNKIVIYQQRIISYSFTCIIFFLIGASLGSIIRKGGMGLPVIIAIIIFIIFYVLNLSMENLAWKGAMNPYLATWIPNIALFPFSIWLTYKALTDSQLFDIEKYRALFKPIIEKFSKPKEHQRYQ</sequence>
<dbReference type="GO" id="GO:0043190">
    <property type="term" value="C:ATP-binding cassette (ABC) transporter complex"/>
    <property type="evidence" value="ECO:0007669"/>
    <property type="project" value="TreeGrafter"/>
</dbReference>
<dbReference type="EMBL" id="FNWX01000004">
    <property type="protein sequence ID" value="SEH44051.1"/>
    <property type="molecule type" value="Genomic_DNA"/>
</dbReference>
<dbReference type="STRING" id="420404.SAMN05421793_10458"/>
<gene>
    <name evidence="7" type="ORF">SAMN05421793_10458</name>
</gene>
<evidence type="ECO:0000313" key="7">
    <source>
        <dbReference type="EMBL" id="SEH44051.1"/>
    </source>
</evidence>
<organism evidence="7 8">
    <name type="scientific">Epilithonimonas hominis</name>
    <dbReference type="NCBI Taxonomy" id="420404"/>
    <lineage>
        <taxon>Bacteria</taxon>
        <taxon>Pseudomonadati</taxon>
        <taxon>Bacteroidota</taxon>
        <taxon>Flavobacteriia</taxon>
        <taxon>Flavobacteriales</taxon>
        <taxon>Weeksellaceae</taxon>
        <taxon>Chryseobacterium group</taxon>
        <taxon>Epilithonimonas</taxon>
    </lineage>
</organism>
<feature type="transmembrane region" description="Helical" evidence="6">
    <location>
        <begin position="429"/>
        <end position="448"/>
    </location>
</feature>
<dbReference type="PANTHER" id="PTHR33529">
    <property type="entry name" value="SLR0882 PROTEIN-RELATED"/>
    <property type="match status" value="1"/>
</dbReference>
<comment type="subcellular location">
    <subcellularLocation>
        <location evidence="1">Cell membrane</location>
        <topology evidence="1">Multi-pass membrane protein</topology>
    </subcellularLocation>
</comment>
<dbReference type="RefSeq" id="WP_089768245.1">
    <property type="nucleotide sequence ID" value="NZ_FNWX01000004.1"/>
</dbReference>
<dbReference type="AlphaFoldDB" id="A0A1H6I696"/>
<feature type="transmembrane region" description="Helical" evidence="6">
    <location>
        <begin position="53"/>
        <end position="75"/>
    </location>
</feature>
<evidence type="ECO:0000256" key="5">
    <source>
        <dbReference type="ARBA" id="ARBA00023136"/>
    </source>
</evidence>
<proteinExistence type="predicted"/>
<protein>
    <submittedName>
        <fullName evidence="7">Lipopolysaccharide export system permease protein</fullName>
    </submittedName>
</protein>
<evidence type="ECO:0000256" key="2">
    <source>
        <dbReference type="ARBA" id="ARBA00022475"/>
    </source>
</evidence>
<evidence type="ECO:0000256" key="3">
    <source>
        <dbReference type="ARBA" id="ARBA00022692"/>
    </source>
</evidence>
<feature type="transmembrane region" description="Helical" evidence="6">
    <location>
        <begin position="370"/>
        <end position="391"/>
    </location>
</feature>
<feature type="transmembrane region" description="Helical" evidence="6">
    <location>
        <begin position="96"/>
        <end position="117"/>
    </location>
</feature>
<keyword evidence="2" id="KW-1003">Cell membrane</keyword>